<gene>
    <name evidence="1" type="ORF">FC64_GL000536</name>
</gene>
<dbReference type="AlphaFoldDB" id="A0A0R1ZCK7"/>
<dbReference type="EMBL" id="AYYZ01000020">
    <property type="protein sequence ID" value="KRM52493.1"/>
    <property type="molecule type" value="Genomic_DNA"/>
</dbReference>
<accession>A0A0R1ZCK7</accession>
<proteinExistence type="predicted"/>
<dbReference type="PATRIC" id="fig|1423820.4.peg.540"/>
<dbReference type="Proteomes" id="UP000051291">
    <property type="component" value="Unassembled WGS sequence"/>
</dbReference>
<dbReference type="STRING" id="1423820.FC64_GL000536"/>
<name>A0A0R1ZCK7_9LACO</name>
<dbReference type="RefSeq" id="WP_202987252.1">
    <property type="nucleotide sequence ID" value="NZ_AYYZ01000020.1"/>
</dbReference>
<protein>
    <submittedName>
        <fullName evidence="1">Uncharacterized protein</fullName>
    </submittedName>
</protein>
<comment type="caution">
    <text evidence="1">The sequence shown here is derived from an EMBL/GenBank/DDBJ whole genome shotgun (WGS) entry which is preliminary data.</text>
</comment>
<evidence type="ECO:0000313" key="2">
    <source>
        <dbReference type="Proteomes" id="UP000051291"/>
    </source>
</evidence>
<sequence length="136" mass="15935">MQSKEVTTFHNIMRFKKENASTGLIDIDHLYIDLSNENQNECFIQNTAKQILKNHLWYTGVRFKLKGKQHVRDFVIDHYPQIAHAIQQLDPLVVAKNEQETDQTSTQLSKWLKVNDFLAVQLARVKVEDVEKPFIK</sequence>
<keyword evidence="2" id="KW-1185">Reference proteome</keyword>
<evidence type="ECO:0000313" key="1">
    <source>
        <dbReference type="EMBL" id="KRM52493.1"/>
    </source>
</evidence>
<reference evidence="1 2" key="1">
    <citation type="journal article" date="2015" name="Genome Announc.">
        <title>Expanding the biotechnology potential of lactobacilli through comparative genomics of 213 strains and associated genera.</title>
        <authorList>
            <person name="Sun Z."/>
            <person name="Harris H.M."/>
            <person name="McCann A."/>
            <person name="Guo C."/>
            <person name="Argimon S."/>
            <person name="Zhang W."/>
            <person name="Yang X."/>
            <person name="Jeffery I.B."/>
            <person name="Cooney J.C."/>
            <person name="Kagawa T.F."/>
            <person name="Liu W."/>
            <person name="Song Y."/>
            <person name="Salvetti E."/>
            <person name="Wrobel A."/>
            <person name="Rasinkangas P."/>
            <person name="Parkhill J."/>
            <person name="Rea M.C."/>
            <person name="O'Sullivan O."/>
            <person name="Ritari J."/>
            <person name="Douillard F.P."/>
            <person name="Paul Ross R."/>
            <person name="Yang R."/>
            <person name="Briner A.E."/>
            <person name="Felis G.E."/>
            <person name="de Vos W.M."/>
            <person name="Barrangou R."/>
            <person name="Klaenhammer T.R."/>
            <person name="Caufield P.W."/>
            <person name="Cui Y."/>
            <person name="Zhang H."/>
            <person name="O'Toole P.W."/>
        </authorList>
    </citation>
    <scope>NUCLEOTIDE SEQUENCE [LARGE SCALE GENOMIC DNA]</scope>
    <source>
        <strain evidence="1 2">DSM 20653</strain>
    </source>
</reference>
<organism evidence="1 2">
    <name type="scientific">Ligilactobacillus araffinosus DSM 20653</name>
    <dbReference type="NCBI Taxonomy" id="1423820"/>
    <lineage>
        <taxon>Bacteria</taxon>
        <taxon>Bacillati</taxon>
        <taxon>Bacillota</taxon>
        <taxon>Bacilli</taxon>
        <taxon>Lactobacillales</taxon>
        <taxon>Lactobacillaceae</taxon>
        <taxon>Ligilactobacillus</taxon>
    </lineage>
</organism>